<organism evidence="2 3">
    <name type="scientific">Ranatra chinensis</name>
    <dbReference type="NCBI Taxonomy" id="642074"/>
    <lineage>
        <taxon>Eukaryota</taxon>
        <taxon>Metazoa</taxon>
        <taxon>Ecdysozoa</taxon>
        <taxon>Arthropoda</taxon>
        <taxon>Hexapoda</taxon>
        <taxon>Insecta</taxon>
        <taxon>Pterygota</taxon>
        <taxon>Neoptera</taxon>
        <taxon>Paraneoptera</taxon>
        <taxon>Hemiptera</taxon>
        <taxon>Heteroptera</taxon>
        <taxon>Panheteroptera</taxon>
        <taxon>Nepomorpha</taxon>
        <taxon>Nepidae</taxon>
        <taxon>Ranatrinae</taxon>
        <taxon>Ranatra</taxon>
    </lineage>
</organism>
<protein>
    <recommendedName>
        <fullName evidence="4">Protein FAM8A1</fullName>
    </recommendedName>
</protein>
<dbReference type="PANTHER" id="PTHR13659:SF5">
    <property type="entry name" value="PROTEIN FAM8A1"/>
    <property type="match status" value="1"/>
</dbReference>
<reference evidence="2 3" key="1">
    <citation type="submission" date="2024-07" db="EMBL/GenBank/DDBJ databases">
        <title>Chromosome-level genome assembly of the water stick insect Ranatra chinensis (Heteroptera: Nepidae).</title>
        <authorList>
            <person name="Liu X."/>
        </authorList>
    </citation>
    <scope>NUCLEOTIDE SEQUENCE [LARGE SCALE GENOMIC DNA]</scope>
    <source>
        <strain evidence="2">Cailab_2021Rc</strain>
        <tissue evidence="2">Muscle</tissue>
    </source>
</reference>
<keyword evidence="1" id="KW-0472">Membrane</keyword>
<evidence type="ECO:0000313" key="3">
    <source>
        <dbReference type="Proteomes" id="UP001558652"/>
    </source>
</evidence>
<sequence>MTFIAVDFFDIVDLDKFDFVTFQKDAKLEYKVLLQMTHDIIILELVHRVVVCIFEAFWLQGGANGRLGGATPGKSLMGLRVISCQSSTPLPGRQQADEVVVVRPGTDLGLTTSLIRAVVKNLVVTFLIPAGFAFLYFRHNRTGYDIICNTIVVQEPLVPHRTTATNTATTNAQT</sequence>
<dbReference type="Proteomes" id="UP001558652">
    <property type="component" value="Unassembled WGS sequence"/>
</dbReference>
<comment type="caution">
    <text evidence="2">The sequence shown here is derived from an EMBL/GenBank/DDBJ whole genome shotgun (WGS) entry which is preliminary data.</text>
</comment>
<gene>
    <name evidence="2" type="ORF">AAG570_002287</name>
</gene>
<dbReference type="AlphaFoldDB" id="A0ABD0Y730"/>
<keyword evidence="3" id="KW-1185">Reference proteome</keyword>
<dbReference type="InterPro" id="IPR039871">
    <property type="entry name" value="FAM8A1"/>
</dbReference>
<evidence type="ECO:0000256" key="1">
    <source>
        <dbReference type="SAM" id="Phobius"/>
    </source>
</evidence>
<keyword evidence="1" id="KW-1133">Transmembrane helix</keyword>
<dbReference type="PANTHER" id="PTHR13659">
    <property type="entry name" value="AUTOSOMAL HIGHLY CONSERVED PROTEIN"/>
    <property type="match status" value="1"/>
</dbReference>
<accession>A0ABD0Y730</accession>
<feature type="transmembrane region" description="Helical" evidence="1">
    <location>
        <begin position="118"/>
        <end position="137"/>
    </location>
</feature>
<proteinExistence type="predicted"/>
<dbReference type="EMBL" id="JBFDAA010000012">
    <property type="protein sequence ID" value="KAL1123200.1"/>
    <property type="molecule type" value="Genomic_DNA"/>
</dbReference>
<name>A0ABD0Y730_9HEMI</name>
<keyword evidence="1" id="KW-0812">Transmembrane</keyword>
<evidence type="ECO:0000313" key="2">
    <source>
        <dbReference type="EMBL" id="KAL1123200.1"/>
    </source>
</evidence>
<evidence type="ECO:0008006" key="4">
    <source>
        <dbReference type="Google" id="ProtNLM"/>
    </source>
</evidence>